<proteinExistence type="predicted"/>
<protein>
    <submittedName>
        <fullName evidence="1">Uncharacterized protein</fullName>
    </submittedName>
</protein>
<comment type="caution">
    <text evidence="1">The sequence shown here is derived from an EMBL/GenBank/DDBJ whole genome shotgun (WGS) entry which is preliminary data.</text>
</comment>
<evidence type="ECO:0000313" key="1">
    <source>
        <dbReference type="EMBL" id="ERM82713.1"/>
    </source>
</evidence>
<gene>
    <name evidence="1" type="ORF">P872_04135</name>
</gene>
<evidence type="ECO:0000313" key="2">
    <source>
        <dbReference type="Proteomes" id="UP000016843"/>
    </source>
</evidence>
<sequence>MVGMILQKNKSFFWSAYSQKIRTFLKFEFEPMGIPNLLLQIQFTHQGLSNKGAANIYSQLIFWG</sequence>
<dbReference type="AlphaFoldDB" id="U5BXW7"/>
<dbReference type="EMBL" id="AWXR01000022">
    <property type="protein sequence ID" value="ERM82713.1"/>
    <property type="molecule type" value="Genomic_DNA"/>
</dbReference>
<accession>U5BXW7</accession>
<organism evidence="1 2">
    <name type="scientific">Rhodonellum psychrophilum GCM71 = DSM 17998</name>
    <dbReference type="NCBI Taxonomy" id="1123057"/>
    <lineage>
        <taxon>Bacteria</taxon>
        <taxon>Pseudomonadati</taxon>
        <taxon>Bacteroidota</taxon>
        <taxon>Cytophagia</taxon>
        <taxon>Cytophagales</taxon>
        <taxon>Cytophagaceae</taxon>
        <taxon>Rhodonellum</taxon>
    </lineage>
</organism>
<reference evidence="1 2" key="1">
    <citation type="journal article" date="2013" name="Genome Announc.">
        <title>Draft Genome Sequence of the Psychrophilic and Alkaliphilic Rhodonellum psychrophilum Strain GCM71T.</title>
        <authorList>
            <person name="Hauptmann A.L."/>
            <person name="Glaring M.A."/>
            <person name="Hallin P.F."/>
            <person name="Prieme A."/>
            <person name="Stougaard P."/>
        </authorList>
    </citation>
    <scope>NUCLEOTIDE SEQUENCE [LARGE SCALE GENOMIC DNA]</scope>
    <source>
        <strain evidence="1 2">GCM71</strain>
    </source>
</reference>
<name>U5BXW7_9BACT</name>
<keyword evidence="2" id="KW-1185">Reference proteome</keyword>
<dbReference type="Proteomes" id="UP000016843">
    <property type="component" value="Unassembled WGS sequence"/>
</dbReference>